<name>A0ABU3E7C8_9FLAO</name>
<reference evidence="1 2" key="1">
    <citation type="submission" date="2023-09" db="EMBL/GenBank/DDBJ databases">
        <authorList>
            <person name="Rey-Velasco X."/>
        </authorList>
    </citation>
    <scope>NUCLEOTIDE SEQUENCE [LARGE SCALE GENOMIC DNA]</scope>
    <source>
        <strain evidence="1 2">F188</strain>
    </source>
</reference>
<dbReference type="EMBL" id="JAVRHM010000041">
    <property type="protein sequence ID" value="MDT0691899.1"/>
    <property type="molecule type" value="Genomic_DNA"/>
</dbReference>
<dbReference type="Proteomes" id="UP001261624">
    <property type="component" value="Unassembled WGS sequence"/>
</dbReference>
<organism evidence="1 2">
    <name type="scientific">Autumnicola patrickiae</name>
    <dbReference type="NCBI Taxonomy" id="3075591"/>
    <lineage>
        <taxon>Bacteria</taxon>
        <taxon>Pseudomonadati</taxon>
        <taxon>Bacteroidota</taxon>
        <taxon>Flavobacteriia</taxon>
        <taxon>Flavobacteriales</taxon>
        <taxon>Flavobacteriaceae</taxon>
        <taxon>Autumnicola</taxon>
    </lineage>
</organism>
<proteinExistence type="predicted"/>
<evidence type="ECO:0000313" key="2">
    <source>
        <dbReference type="Proteomes" id="UP001261624"/>
    </source>
</evidence>
<comment type="caution">
    <text evidence="1">The sequence shown here is derived from an EMBL/GenBank/DDBJ whole genome shotgun (WGS) entry which is preliminary data.</text>
</comment>
<sequence>MFDIKNSNNFILGCSEFAAMRKFFSANVIFIALSLLTTPKTFSQKTEALMLEPTFTVNFSTETKWSYSLGLANREFLSMKLMPIIFLKT</sequence>
<protein>
    <submittedName>
        <fullName evidence="1">Uncharacterized protein</fullName>
    </submittedName>
</protein>
<accession>A0ABU3E7C8</accession>
<gene>
    <name evidence="1" type="ORF">RM549_19065</name>
</gene>
<keyword evidence="2" id="KW-1185">Reference proteome</keyword>
<dbReference type="RefSeq" id="WP_311687673.1">
    <property type="nucleotide sequence ID" value="NZ_JAVRHM010000041.1"/>
</dbReference>
<evidence type="ECO:0000313" key="1">
    <source>
        <dbReference type="EMBL" id="MDT0691899.1"/>
    </source>
</evidence>